<dbReference type="Pfam" id="PF02990">
    <property type="entry name" value="EMP70"/>
    <property type="match status" value="2"/>
</dbReference>
<feature type="transmembrane region" description="Helical" evidence="9">
    <location>
        <begin position="734"/>
        <end position="753"/>
    </location>
</feature>
<dbReference type="PANTHER" id="PTHR10766">
    <property type="entry name" value="TRANSMEMBRANE 9 SUPERFAMILY PROTEIN"/>
    <property type="match status" value="1"/>
</dbReference>
<dbReference type="InterPro" id="IPR004240">
    <property type="entry name" value="EMP70"/>
</dbReference>
<comment type="similarity">
    <text evidence="3 9">Belongs to the nonaspanin (TM9SF) (TC 9.A.2) family.</text>
</comment>
<evidence type="ECO:0000256" key="10">
    <source>
        <dbReference type="SAM" id="MobiDB-lite"/>
    </source>
</evidence>
<evidence type="ECO:0000256" key="4">
    <source>
        <dbReference type="ARBA" id="ARBA00022692"/>
    </source>
</evidence>
<evidence type="ECO:0000256" key="3">
    <source>
        <dbReference type="ARBA" id="ARBA00005227"/>
    </source>
</evidence>
<keyword evidence="7" id="KW-0333">Golgi apparatus</keyword>
<dbReference type="EMBL" id="JAPMOS010000090">
    <property type="protein sequence ID" value="KAJ4455893.1"/>
    <property type="molecule type" value="Genomic_DNA"/>
</dbReference>
<keyword evidence="8 9" id="KW-0472">Membrane</keyword>
<feature type="transmembrane region" description="Helical" evidence="9">
    <location>
        <begin position="289"/>
        <end position="317"/>
    </location>
</feature>
<keyword evidence="5 9" id="KW-0732">Signal</keyword>
<protein>
    <recommendedName>
        <fullName evidence="9">Transmembrane 9 superfamily member</fullName>
    </recommendedName>
</protein>
<feature type="transmembrane region" description="Helical" evidence="9">
    <location>
        <begin position="350"/>
        <end position="375"/>
    </location>
</feature>
<dbReference type="Proteomes" id="UP001141327">
    <property type="component" value="Unassembled WGS sequence"/>
</dbReference>
<reference evidence="11" key="1">
    <citation type="journal article" date="2022" name="bioRxiv">
        <title>Genomics of Preaxostyla Flagellates Illuminates Evolutionary Transitions and the Path Towards Mitochondrial Loss.</title>
        <authorList>
            <person name="Novak L.V.F."/>
            <person name="Treitli S.C."/>
            <person name="Pyrih J."/>
            <person name="Halakuc P."/>
            <person name="Pipaliya S.V."/>
            <person name="Vacek V."/>
            <person name="Brzon O."/>
            <person name="Soukal P."/>
            <person name="Eme L."/>
            <person name="Dacks J.B."/>
            <person name="Karnkowska A."/>
            <person name="Elias M."/>
            <person name="Hampl V."/>
        </authorList>
    </citation>
    <scope>NUCLEOTIDE SEQUENCE</scope>
    <source>
        <strain evidence="11">RCP-MX</strain>
    </source>
</reference>
<gene>
    <name evidence="11" type="ORF">PAPYR_9107</name>
</gene>
<feature type="transmembrane region" description="Helical" evidence="9">
    <location>
        <begin position="765"/>
        <end position="791"/>
    </location>
</feature>
<evidence type="ECO:0000256" key="6">
    <source>
        <dbReference type="ARBA" id="ARBA00022989"/>
    </source>
</evidence>
<evidence type="ECO:0000313" key="11">
    <source>
        <dbReference type="EMBL" id="KAJ4455893.1"/>
    </source>
</evidence>
<feature type="region of interest" description="Disordered" evidence="10">
    <location>
        <begin position="634"/>
        <end position="653"/>
    </location>
</feature>
<evidence type="ECO:0000313" key="12">
    <source>
        <dbReference type="Proteomes" id="UP001141327"/>
    </source>
</evidence>
<keyword evidence="4 9" id="KW-0812">Transmembrane</keyword>
<feature type="signal peptide" evidence="9">
    <location>
        <begin position="1"/>
        <end position="16"/>
    </location>
</feature>
<organism evidence="11 12">
    <name type="scientific">Paratrimastix pyriformis</name>
    <dbReference type="NCBI Taxonomy" id="342808"/>
    <lineage>
        <taxon>Eukaryota</taxon>
        <taxon>Metamonada</taxon>
        <taxon>Preaxostyla</taxon>
        <taxon>Paratrimastigidae</taxon>
        <taxon>Paratrimastix</taxon>
    </lineage>
</organism>
<keyword evidence="12" id="KW-1185">Reference proteome</keyword>
<keyword evidence="6 9" id="KW-1133">Transmembrane helix</keyword>
<comment type="subcellular location">
    <subcellularLocation>
        <location evidence="2">Golgi apparatus</location>
    </subcellularLocation>
    <subcellularLocation>
        <location evidence="1">Membrane</location>
        <topology evidence="1">Multi-pass membrane protein</topology>
    </subcellularLocation>
</comment>
<feature type="transmembrane region" description="Helical" evidence="9">
    <location>
        <begin position="387"/>
        <end position="405"/>
    </location>
</feature>
<feature type="transmembrane region" description="Helical" evidence="9">
    <location>
        <begin position="574"/>
        <end position="597"/>
    </location>
</feature>
<evidence type="ECO:0000256" key="9">
    <source>
        <dbReference type="RuleBase" id="RU363079"/>
    </source>
</evidence>
<evidence type="ECO:0000256" key="1">
    <source>
        <dbReference type="ARBA" id="ARBA00004141"/>
    </source>
</evidence>
<proteinExistence type="inferred from homology"/>
<feature type="transmembrane region" description="Helical" evidence="9">
    <location>
        <begin position="662"/>
        <end position="683"/>
    </location>
</feature>
<feature type="chain" id="PRO_5044952088" description="Transmembrane 9 superfamily member" evidence="9">
    <location>
        <begin position="17"/>
        <end position="804"/>
    </location>
</feature>
<feature type="transmembrane region" description="Helical" evidence="9">
    <location>
        <begin position="695"/>
        <end position="722"/>
    </location>
</feature>
<dbReference type="PANTHER" id="PTHR10766:SF55">
    <property type="entry name" value="TRANSMEMBRANE 9 SUPERFAMILY MEMBER 4"/>
    <property type="match status" value="1"/>
</dbReference>
<evidence type="ECO:0000256" key="8">
    <source>
        <dbReference type="ARBA" id="ARBA00023136"/>
    </source>
</evidence>
<evidence type="ECO:0000256" key="5">
    <source>
        <dbReference type="ARBA" id="ARBA00022729"/>
    </source>
</evidence>
<evidence type="ECO:0000256" key="2">
    <source>
        <dbReference type="ARBA" id="ARBA00004555"/>
    </source>
</evidence>
<comment type="caution">
    <text evidence="11">The sequence shown here is derived from an EMBL/GenBank/DDBJ whole genome shotgun (WGS) entry which is preliminary data.</text>
</comment>
<evidence type="ECO:0000256" key="7">
    <source>
        <dbReference type="ARBA" id="ARBA00023034"/>
    </source>
</evidence>
<name>A0ABQ8U9B9_9EUKA</name>
<feature type="transmembrane region" description="Helical" evidence="9">
    <location>
        <begin position="609"/>
        <end position="630"/>
    </location>
</feature>
<accession>A0ABQ8U9B9</accession>
<sequence>MLRTFLALLFLRCLTASLIPGITPTDFVADTLISFEKEDSIFSGTNGIPLMLSEQPLCDLPAGSVEGVWHLASRTGSTYRMSWLVPADCTLLPCIVGEDTLAPSVNLTKENYVTLSALIQNNYHLQYSLDELPAAYFSGNHTVMGLPIGQSSNSLDGTFMLFNHYHFKLHYNRVSSTVTRLLFIEVVPQSIDWDALLDSLRLNYTGATTDSPKTLSRQFTSDVCGLSRGAADLREKYPEADVRSLVLNPLKSEPRVVHYSYDVEYISRDDVVWSQRWSLYTHSSDEMLWMHWVSFLLTLFITALLSVITGLSICAILNRDIKRYQKMVDQEDRGWRLVSRDVFRPPRNRLLLSSQVVFGVELWAILLSAGLGLLSCYICGGGDAGEFLFLTILILGITLAVFNGGRAMSVLDRKTAVVNGRAGVGPLTLRGWLDWIPLRIRVRLGIASKAALVSGAAGAPQVDVEAGNSVEATTLAPSAPSSATARLPTVQIADAMQDEEERELEVVESSLPAAVRLPPTGSADIPPAIMSPGAAGTPLVLSDHPLQGRDWMEHEQRIRARASAAFKHSLRNTALVIVFMPGVILGVLFVMNMVMWAVHSSAAMPFENIVMVFFLWSVAFFGTFLGETWLKQRRRPSQTQEEQTRSTPPPAHPSRRCIHLPLLYSLLAGIVPFGVIFVEYHFLLDSIWLGQPFSFVGFSVVMLCFLVVVSAEVGIVIAYMLLGREDWRWWWPSFMGPASMGIYMYLFSVLQLVTRIRYNTFVSVLLYLGYTALLALVLSLMCGAIGFLAAYRVVRHIYSAVKVD</sequence>